<evidence type="ECO:0000256" key="1">
    <source>
        <dbReference type="ARBA" id="ARBA00022468"/>
    </source>
</evidence>
<dbReference type="SMART" id="SM00368">
    <property type="entry name" value="LRR_RI"/>
    <property type="match status" value="6"/>
</dbReference>
<evidence type="ECO:0000313" key="5">
    <source>
        <dbReference type="EMBL" id="CDW88151.1"/>
    </source>
</evidence>
<dbReference type="PANTHER" id="PTHR24113:SF12">
    <property type="entry name" value="RAN GTPASE-ACTIVATING PROTEIN 1"/>
    <property type="match status" value="1"/>
</dbReference>
<dbReference type="AlphaFoldDB" id="A0A078B1G2"/>
<reference evidence="5 6" key="1">
    <citation type="submission" date="2014-06" db="EMBL/GenBank/DDBJ databases">
        <authorList>
            <person name="Swart Estienne"/>
        </authorList>
    </citation>
    <scope>NUCLEOTIDE SEQUENCE [LARGE SCALE GENOMIC DNA]</scope>
    <source>
        <strain evidence="5 6">130c</strain>
    </source>
</reference>
<dbReference type="EMBL" id="CCKQ01016276">
    <property type="protein sequence ID" value="CDW88151.1"/>
    <property type="molecule type" value="Genomic_DNA"/>
</dbReference>
<dbReference type="Pfam" id="PF00643">
    <property type="entry name" value="zf-B_box"/>
    <property type="match status" value="1"/>
</dbReference>
<keyword evidence="2" id="KW-0433">Leucine-rich repeat</keyword>
<dbReference type="SMART" id="SM00336">
    <property type="entry name" value="BBOX"/>
    <property type="match status" value="1"/>
</dbReference>
<keyword evidence="3" id="KW-0677">Repeat</keyword>
<evidence type="ECO:0000256" key="2">
    <source>
        <dbReference type="ARBA" id="ARBA00022614"/>
    </source>
</evidence>
<evidence type="ECO:0000313" key="6">
    <source>
        <dbReference type="Proteomes" id="UP000039865"/>
    </source>
</evidence>
<sequence>MGQSIFSNVQPSMFQPLGSNQNSNLPAGAELCAIHSFPLTQLCKDCEEAFICEVCGVDGEHKYHQVVNLRPVIIDMMKRFDDNFKIFEEQFIKVKEARVSEYKIKIFQDTDEFFQKIRMIIDYHHQAKRQEVDDIFKKLKIEDLSDLQKYADLYGNVSKAMQDMQNQYKDLAFSRIYLNRESIKKIDKAIVDISVHLKQSHQTYENKWRQLFKIQRNDLVIENIIKSFIDQNFKTLGALANPQRQLDAETQRKCEGVKFDIEVIELINVNNDYMKPEEQKIILNSLKGMYEGTKSLILNYGQITDYGIEVIAEALKYNSSVHKIDLNTNKITDLGLMKLSEALQINKTLESLRLSFNRVKDKGCEYLYEGLKDNRTVNTLYIDNNLISNEGARYISKLIAVNQGLTHLYIEGNSIEDEGADFFSQSIRRNKTLEYLYLNNNRISNPGAYKIANELATSNTSIKGVILYNNLIGESQKEELKKMCGNRLCLFNPLS</sequence>
<protein>
    <submittedName>
        <fullName evidence="5">Nod3 protein</fullName>
    </submittedName>
</protein>
<dbReference type="Pfam" id="PF13516">
    <property type="entry name" value="LRR_6"/>
    <property type="match status" value="4"/>
</dbReference>
<dbReference type="GO" id="GO:0048471">
    <property type="term" value="C:perinuclear region of cytoplasm"/>
    <property type="evidence" value="ECO:0007669"/>
    <property type="project" value="TreeGrafter"/>
</dbReference>
<dbReference type="InterPro" id="IPR001611">
    <property type="entry name" value="Leu-rich_rpt"/>
</dbReference>
<dbReference type="Gene3D" id="3.80.10.10">
    <property type="entry name" value="Ribonuclease Inhibitor"/>
    <property type="match status" value="2"/>
</dbReference>
<dbReference type="Proteomes" id="UP000039865">
    <property type="component" value="Unassembled WGS sequence"/>
</dbReference>
<organism evidence="5 6">
    <name type="scientific">Stylonychia lemnae</name>
    <name type="common">Ciliate</name>
    <dbReference type="NCBI Taxonomy" id="5949"/>
    <lineage>
        <taxon>Eukaryota</taxon>
        <taxon>Sar</taxon>
        <taxon>Alveolata</taxon>
        <taxon>Ciliophora</taxon>
        <taxon>Intramacronucleata</taxon>
        <taxon>Spirotrichea</taxon>
        <taxon>Stichotrichia</taxon>
        <taxon>Sporadotrichida</taxon>
        <taxon>Oxytrichidae</taxon>
        <taxon>Stylonychinae</taxon>
        <taxon>Stylonychia</taxon>
    </lineage>
</organism>
<dbReference type="GO" id="GO:0031267">
    <property type="term" value="F:small GTPase binding"/>
    <property type="evidence" value="ECO:0007669"/>
    <property type="project" value="TreeGrafter"/>
</dbReference>
<dbReference type="InterPro" id="IPR000315">
    <property type="entry name" value="Znf_B-box"/>
</dbReference>
<dbReference type="GO" id="GO:0006913">
    <property type="term" value="P:nucleocytoplasmic transport"/>
    <property type="evidence" value="ECO:0007669"/>
    <property type="project" value="TreeGrafter"/>
</dbReference>
<keyword evidence="6" id="KW-1185">Reference proteome</keyword>
<dbReference type="OrthoDB" id="289415at2759"/>
<dbReference type="InterPro" id="IPR027038">
    <property type="entry name" value="RanGap"/>
</dbReference>
<proteinExistence type="predicted"/>
<dbReference type="GO" id="GO:0005829">
    <property type="term" value="C:cytosol"/>
    <property type="evidence" value="ECO:0007669"/>
    <property type="project" value="TreeGrafter"/>
</dbReference>
<dbReference type="OMA" id="FETQFTI"/>
<dbReference type="InParanoid" id="A0A078B1G2"/>
<dbReference type="PANTHER" id="PTHR24113">
    <property type="entry name" value="RAN GTPASE-ACTIVATING PROTEIN 1"/>
    <property type="match status" value="1"/>
</dbReference>
<dbReference type="InterPro" id="IPR032675">
    <property type="entry name" value="LRR_dom_sf"/>
</dbReference>
<dbReference type="SUPFAM" id="SSF52047">
    <property type="entry name" value="RNI-like"/>
    <property type="match status" value="1"/>
</dbReference>
<keyword evidence="1" id="KW-0343">GTPase activation</keyword>
<name>A0A078B1G2_STYLE</name>
<accession>A0A078B1G2</accession>
<dbReference type="GO" id="GO:0005634">
    <property type="term" value="C:nucleus"/>
    <property type="evidence" value="ECO:0007669"/>
    <property type="project" value="TreeGrafter"/>
</dbReference>
<gene>
    <name evidence="5" type="primary">Contig17806.g18933</name>
    <name evidence="5" type="ORF">STYLEM_17268</name>
</gene>
<feature type="domain" description="B box-type" evidence="4">
    <location>
        <begin position="27"/>
        <end position="69"/>
    </location>
</feature>
<dbReference type="GO" id="GO:0008270">
    <property type="term" value="F:zinc ion binding"/>
    <property type="evidence" value="ECO:0007669"/>
    <property type="project" value="InterPro"/>
</dbReference>
<dbReference type="Gene3D" id="3.30.160.60">
    <property type="entry name" value="Classic Zinc Finger"/>
    <property type="match status" value="1"/>
</dbReference>
<dbReference type="SUPFAM" id="SSF57845">
    <property type="entry name" value="B-box zinc-binding domain"/>
    <property type="match status" value="1"/>
</dbReference>
<evidence type="ECO:0000259" key="4">
    <source>
        <dbReference type="SMART" id="SM00336"/>
    </source>
</evidence>
<dbReference type="GO" id="GO:0005096">
    <property type="term" value="F:GTPase activator activity"/>
    <property type="evidence" value="ECO:0007669"/>
    <property type="project" value="UniProtKB-KW"/>
</dbReference>
<evidence type="ECO:0000256" key="3">
    <source>
        <dbReference type="ARBA" id="ARBA00022737"/>
    </source>
</evidence>